<dbReference type="Proteomes" id="UP001595699">
    <property type="component" value="Unassembled WGS sequence"/>
</dbReference>
<reference evidence="2" key="1">
    <citation type="journal article" date="2019" name="Int. J. Syst. Evol. Microbiol.">
        <title>The Global Catalogue of Microorganisms (GCM) 10K type strain sequencing project: providing services to taxonomists for standard genome sequencing and annotation.</title>
        <authorList>
            <consortium name="The Broad Institute Genomics Platform"/>
            <consortium name="The Broad Institute Genome Sequencing Center for Infectious Disease"/>
            <person name="Wu L."/>
            <person name="Ma J."/>
        </authorList>
    </citation>
    <scope>NUCLEOTIDE SEQUENCE [LARGE SCALE GENOMIC DNA]</scope>
    <source>
        <strain evidence="2">CGMCC 4.7241</strain>
    </source>
</reference>
<proteinExistence type="predicted"/>
<sequence length="104" mass="11621">MTGRTVRMYAAHRLHVWASATDDRGFVIEGQDLGRPGMVEYEYSLRVAPADVPRVVAALGGQPGDDVLDLLEREGELLVRAGESTWLKSLGLEPEFWSRSEYED</sequence>
<name>A0ABV7Y8M9_9ACTN</name>
<comment type="caution">
    <text evidence="1">The sequence shown here is derived from an EMBL/GenBank/DDBJ whole genome shotgun (WGS) entry which is preliminary data.</text>
</comment>
<evidence type="ECO:0000313" key="2">
    <source>
        <dbReference type="Proteomes" id="UP001595699"/>
    </source>
</evidence>
<dbReference type="EMBL" id="JBHRZH010000005">
    <property type="protein sequence ID" value="MFC3760523.1"/>
    <property type="molecule type" value="Genomic_DNA"/>
</dbReference>
<gene>
    <name evidence="1" type="ORF">ACFOUW_06715</name>
</gene>
<protein>
    <submittedName>
        <fullName evidence="1">Uncharacterized protein</fullName>
    </submittedName>
</protein>
<organism evidence="1 2">
    <name type="scientific">Tenggerimyces flavus</name>
    <dbReference type="NCBI Taxonomy" id="1708749"/>
    <lineage>
        <taxon>Bacteria</taxon>
        <taxon>Bacillati</taxon>
        <taxon>Actinomycetota</taxon>
        <taxon>Actinomycetes</taxon>
        <taxon>Propionibacteriales</taxon>
        <taxon>Nocardioidaceae</taxon>
        <taxon>Tenggerimyces</taxon>
    </lineage>
</organism>
<dbReference type="RefSeq" id="WP_205122434.1">
    <property type="nucleotide sequence ID" value="NZ_JAFBCM010000001.1"/>
</dbReference>
<evidence type="ECO:0000313" key="1">
    <source>
        <dbReference type="EMBL" id="MFC3760523.1"/>
    </source>
</evidence>
<keyword evidence="2" id="KW-1185">Reference proteome</keyword>
<accession>A0ABV7Y8M9</accession>